<dbReference type="EMBL" id="CM009299">
    <property type="protein sequence ID" value="PNT14433.1"/>
    <property type="molecule type" value="Genomic_DNA"/>
</dbReference>
<dbReference type="AlphaFoldDB" id="A0A2K1YN28"/>
<feature type="transmembrane region" description="Helical" evidence="1">
    <location>
        <begin position="225"/>
        <end position="244"/>
    </location>
</feature>
<keyword evidence="1" id="KW-1133">Transmembrane helix</keyword>
<evidence type="ECO:0000313" key="2">
    <source>
        <dbReference type="EMBL" id="PNT14433.1"/>
    </source>
</evidence>
<evidence type="ECO:0000256" key="1">
    <source>
        <dbReference type="SAM" id="Phobius"/>
    </source>
</evidence>
<name>A0A2K1YN28_POPTR</name>
<protein>
    <submittedName>
        <fullName evidence="2">Uncharacterized protein</fullName>
    </submittedName>
</protein>
<organism evidence="2 3">
    <name type="scientific">Populus trichocarpa</name>
    <name type="common">Western balsam poplar</name>
    <name type="synonym">Populus balsamifera subsp. trichocarpa</name>
    <dbReference type="NCBI Taxonomy" id="3694"/>
    <lineage>
        <taxon>Eukaryota</taxon>
        <taxon>Viridiplantae</taxon>
        <taxon>Streptophyta</taxon>
        <taxon>Embryophyta</taxon>
        <taxon>Tracheophyta</taxon>
        <taxon>Spermatophyta</taxon>
        <taxon>Magnoliopsida</taxon>
        <taxon>eudicotyledons</taxon>
        <taxon>Gunneridae</taxon>
        <taxon>Pentapetalae</taxon>
        <taxon>rosids</taxon>
        <taxon>fabids</taxon>
        <taxon>Malpighiales</taxon>
        <taxon>Salicaceae</taxon>
        <taxon>Saliceae</taxon>
        <taxon>Populus</taxon>
    </lineage>
</organism>
<dbReference type="Proteomes" id="UP000006729">
    <property type="component" value="Chromosome 10"/>
</dbReference>
<reference evidence="2 3" key="1">
    <citation type="journal article" date="2006" name="Science">
        <title>The genome of black cottonwood, Populus trichocarpa (Torr. &amp; Gray).</title>
        <authorList>
            <person name="Tuskan G.A."/>
            <person name="Difazio S."/>
            <person name="Jansson S."/>
            <person name="Bohlmann J."/>
            <person name="Grigoriev I."/>
            <person name="Hellsten U."/>
            <person name="Putnam N."/>
            <person name="Ralph S."/>
            <person name="Rombauts S."/>
            <person name="Salamov A."/>
            <person name="Schein J."/>
            <person name="Sterck L."/>
            <person name="Aerts A."/>
            <person name="Bhalerao R.R."/>
            <person name="Bhalerao R.P."/>
            <person name="Blaudez D."/>
            <person name="Boerjan W."/>
            <person name="Brun A."/>
            <person name="Brunner A."/>
            <person name="Busov V."/>
            <person name="Campbell M."/>
            <person name="Carlson J."/>
            <person name="Chalot M."/>
            <person name="Chapman J."/>
            <person name="Chen G.L."/>
            <person name="Cooper D."/>
            <person name="Coutinho P.M."/>
            <person name="Couturier J."/>
            <person name="Covert S."/>
            <person name="Cronk Q."/>
            <person name="Cunningham R."/>
            <person name="Davis J."/>
            <person name="Degroeve S."/>
            <person name="Dejardin A."/>
            <person name="Depamphilis C."/>
            <person name="Detter J."/>
            <person name="Dirks B."/>
            <person name="Dubchak I."/>
            <person name="Duplessis S."/>
            <person name="Ehlting J."/>
            <person name="Ellis B."/>
            <person name="Gendler K."/>
            <person name="Goodstein D."/>
            <person name="Gribskov M."/>
            <person name="Grimwood J."/>
            <person name="Groover A."/>
            <person name="Gunter L."/>
            <person name="Hamberger B."/>
            <person name="Heinze B."/>
            <person name="Helariutta Y."/>
            <person name="Henrissat B."/>
            <person name="Holligan D."/>
            <person name="Holt R."/>
            <person name="Huang W."/>
            <person name="Islam-Faridi N."/>
            <person name="Jones S."/>
            <person name="Jones-Rhoades M."/>
            <person name="Jorgensen R."/>
            <person name="Joshi C."/>
            <person name="Kangasjarvi J."/>
            <person name="Karlsson J."/>
            <person name="Kelleher C."/>
            <person name="Kirkpatrick R."/>
            <person name="Kirst M."/>
            <person name="Kohler A."/>
            <person name="Kalluri U."/>
            <person name="Larimer F."/>
            <person name="Leebens-Mack J."/>
            <person name="Leple J.C."/>
            <person name="Locascio P."/>
            <person name="Lou Y."/>
            <person name="Lucas S."/>
            <person name="Martin F."/>
            <person name="Montanini B."/>
            <person name="Napoli C."/>
            <person name="Nelson D.R."/>
            <person name="Nelson C."/>
            <person name="Nieminen K."/>
            <person name="Nilsson O."/>
            <person name="Pereda V."/>
            <person name="Peter G."/>
            <person name="Philippe R."/>
            <person name="Pilate G."/>
            <person name="Poliakov A."/>
            <person name="Razumovskaya J."/>
            <person name="Richardson P."/>
            <person name="Rinaldi C."/>
            <person name="Ritland K."/>
            <person name="Rouze P."/>
            <person name="Ryaboy D."/>
            <person name="Schmutz J."/>
            <person name="Schrader J."/>
            <person name="Segerman B."/>
            <person name="Shin H."/>
            <person name="Siddiqui A."/>
            <person name="Sterky F."/>
            <person name="Terry A."/>
            <person name="Tsai C.J."/>
            <person name="Uberbacher E."/>
            <person name="Unneberg P."/>
            <person name="Vahala J."/>
            <person name="Wall K."/>
            <person name="Wessler S."/>
            <person name="Yang G."/>
            <person name="Yin T."/>
            <person name="Douglas C."/>
            <person name="Marra M."/>
            <person name="Sandberg G."/>
            <person name="Van de Peer Y."/>
            <person name="Rokhsar D."/>
        </authorList>
    </citation>
    <scope>NUCLEOTIDE SEQUENCE [LARGE SCALE GENOMIC DNA]</scope>
    <source>
        <strain evidence="3">cv. Nisqually</strain>
    </source>
</reference>
<keyword evidence="3" id="KW-1185">Reference proteome</keyword>
<feature type="transmembrane region" description="Helical" evidence="1">
    <location>
        <begin position="155"/>
        <end position="172"/>
    </location>
</feature>
<dbReference type="InParanoid" id="A0A2K1YN28"/>
<feature type="transmembrane region" description="Helical" evidence="1">
    <location>
        <begin position="199"/>
        <end position="218"/>
    </location>
</feature>
<proteinExistence type="predicted"/>
<evidence type="ECO:0000313" key="3">
    <source>
        <dbReference type="Proteomes" id="UP000006729"/>
    </source>
</evidence>
<keyword evidence="1" id="KW-0812">Transmembrane</keyword>
<feature type="transmembrane region" description="Helical" evidence="1">
    <location>
        <begin position="294"/>
        <end position="310"/>
    </location>
</feature>
<keyword evidence="1" id="KW-0472">Membrane</keyword>
<sequence length="311" mass="34159">MVHAIQHVEGLKYPKYPNPKTLAGGLFAEDASDGYRVKSESPSTEYILVEDFQADSIGSTFLEANLDRGSSLPSMELNFACIDWVSSSSARVQISPDAIGVTYVVRPRTDDPVDGAQGCLSNSEGLTAFESSWGALPHEALSSLYGGLFCGLRRCLLFGLILFGWFLFAASFRHVEEVVCWHVPCRITTCWVWLLESPSPLICATVVCSLVVVSYVANVSLRLSLLIWTATVGFAKCLVSYWLYVATFDFVSMLVQMSCFHSSFLKLADVVGSLLRVAFDCSCVVSGSFVRLQLFRFVSLLLYLIAGMVLV</sequence>
<gene>
    <name evidence="2" type="ORF">POPTR_010G030300</name>
</gene>
<accession>A0A2K1YN28</accession>